<reference evidence="2" key="1">
    <citation type="journal article" date="2021" name="PeerJ">
        <title>Extensive microbial diversity within the chicken gut microbiome revealed by metagenomics and culture.</title>
        <authorList>
            <person name="Gilroy R."/>
            <person name="Ravi A."/>
            <person name="Getino M."/>
            <person name="Pursley I."/>
            <person name="Horton D.L."/>
            <person name="Alikhan N.F."/>
            <person name="Baker D."/>
            <person name="Gharbi K."/>
            <person name="Hall N."/>
            <person name="Watson M."/>
            <person name="Adriaenssens E.M."/>
            <person name="Foster-Nyarko E."/>
            <person name="Jarju S."/>
            <person name="Secka A."/>
            <person name="Antonio M."/>
            <person name="Oren A."/>
            <person name="Chaudhuri R.R."/>
            <person name="La Ragione R."/>
            <person name="Hildebrand F."/>
            <person name="Pallen M.J."/>
        </authorList>
    </citation>
    <scope>NUCLEOTIDE SEQUENCE</scope>
    <source>
        <strain evidence="2">CHK188-5543</strain>
    </source>
</reference>
<dbReference type="PANTHER" id="PTHR47619:SF1">
    <property type="entry name" value="EXODEOXYRIBONUCLEASE WALJ"/>
    <property type="match status" value="1"/>
</dbReference>
<accession>A0A9D2B8H6</accession>
<dbReference type="Pfam" id="PF12706">
    <property type="entry name" value="Lactamase_B_2"/>
    <property type="match status" value="1"/>
</dbReference>
<organism evidence="2 3">
    <name type="scientific">Candidatus Anaerotruncus excrementipullorum</name>
    <dbReference type="NCBI Taxonomy" id="2838465"/>
    <lineage>
        <taxon>Bacteria</taxon>
        <taxon>Bacillati</taxon>
        <taxon>Bacillota</taxon>
        <taxon>Clostridia</taxon>
        <taxon>Eubacteriales</taxon>
        <taxon>Oscillospiraceae</taxon>
        <taxon>Anaerotruncus</taxon>
    </lineage>
</organism>
<dbReference type="SUPFAM" id="SSF56281">
    <property type="entry name" value="Metallo-hydrolase/oxidoreductase"/>
    <property type="match status" value="1"/>
</dbReference>
<gene>
    <name evidence="2" type="ORF">H9736_07550</name>
</gene>
<comment type="caution">
    <text evidence="2">The sequence shown here is derived from an EMBL/GenBank/DDBJ whole genome shotgun (WGS) entry which is preliminary data.</text>
</comment>
<dbReference type="EMBL" id="DXES01000163">
    <property type="protein sequence ID" value="HIX66089.1"/>
    <property type="molecule type" value="Genomic_DNA"/>
</dbReference>
<evidence type="ECO:0000313" key="2">
    <source>
        <dbReference type="EMBL" id="HIX66089.1"/>
    </source>
</evidence>
<dbReference type="AlphaFoldDB" id="A0A9D2B8H6"/>
<sequence length="264" mass="28799">MARFCTLFSGSSGNSTYLSGSDTAVLVDAGRSCKQLLQAMEARQIDPRSLAAVLVTHEHVDHVSGLKVLLKKLKIPVYASPEVLEKLRWDGRLPEGQETHAVDPAQPFTVGSLGVECFDTPHDSVHSLGYRITTPDGLRLAVATDMGYISEQVRQVLTGSDLVLLESNYESSLLSLCDYPYYLKRRIASNTGHLSNDSCAQELVRLVRTGSTRLILGHLSENSNTPENAYQASACALELNGLREGLDYTLEVAPRHGPSRMVAL</sequence>
<evidence type="ECO:0000313" key="3">
    <source>
        <dbReference type="Proteomes" id="UP000886800"/>
    </source>
</evidence>
<evidence type="ECO:0000259" key="1">
    <source>
        <dbReference type="SMART" id="SM00849"/>
    </source>
</evidence>
<dbReference type="InterPro" id="IPR052533">
    <property type="entry name" value="WalJ/YycJ-like"/>
</dbReference>
<dbReference type="PANTHER" id="PTHR47619">
    <property type="entry name" value="METALLO-HYDROLASE YYCJ-RELATED"/>
    <property type="match status" value="1"/>
</dbReference>
<feature type="domain" description="Metallo-beta-lactamase" evidence="1">
    <location>
        <begin position="12"/>
        <end position="193"/>
    </location>
</feature>
<name>A0A9D2B8H6_9FIRM</name>
<dbReference type="Gene3D" id="3.60.15.10">
    <property type="entry name" value="Ribonuclease Z/Hydroxyacylglutathione hydrolase-like"/>
    <property type="match status" value="1"/>
</dbReference>
<dbReference type="SMART" id="SM00849">
    <property type="entry name" value="Lactamase_B"/>
    <property type="match status" value="1"/>
</dbReference>
<dbReference type="InterPro" id="IPR036866">
    <property type="entry name" value="RibonucZ/Hydroxyglut_hydro"/>
</dbReference>
<dbReference type="Proteomes" id="UP000886800">
    <property type="component" value="Unassembled WGS sequence"/>
</dbReference>
<protein>
    <submittedName>
        <fullName evidence="2">MBL fold metallo-hydrolase</fullName>
    </submittedName>
</protein>
<dbReference type="InterPro" id="IPR001279">
    <property type="entry name" value="Metallo-B-lactamas"/>
</dbReference>
<reference evidence="2" key="2">
    <citation type="submission" date="2021-04" db="EMBL/GenBank/DDBJ databases">
        <authorList>
            <person name="Gilroy R."/>
        </authorList>
    </citation>
    <scope>NUCLEOTIDE SEQUENCE</scope>
    <source>
        <strain evidence="2">CHK188-5543</strain>
    </source>
</reference>
<proteinExistence type="predicted"/>